<feature type="transmembrane region" description="Helical" evidence="4">
    <location>
        <begin position="544"/>
        <end position="562"/>
    </location>
</feature>
<feature type="transmembrane region" description="Helical" evidence="4">
    <location>
        <begin position="225"/>
        <end position="243"/>
    </location>
</feature>
<feature type="transmembrane region" description="Helical" evidence="4">
    <location>
        <begin position="516"/>
        <end position="538"/>
    </location>
</feature>
<keyword evidence="4" id="KW-1133">Transmembrane helix</keyword>
<keyword evidence="2" id="KW-0328">Glycosyltransferase</keyword>
<dbReference type="AlphaFoldDB" id="A0A9X4M400"/>
<feature type="transmembrane region" description="Helical" evidence="4">
    <location>
        <begin position="107"/>
        <end position="131"/>
    </location>
</feature>
<comment type="caution">
    <text evidence="5">The sequence shown here is derived from an EMBL/GenBank/DDBJ whole genome shotgun (WGS) entry which is preliminary data.</text>
</comment>
<evidence type="ECO:0000256" key="1">
    <source>
        <dbReference type="ARBA" id="ARBA00006739"/>
    </source>
</evidence>
<evidence type="ECO:0000313" key="5">
    <source>
        <dbReference type="EMBL" id="MDG3016394.1"/>
    </source>
</evidence>
<keyword evidence="6" id="KW-1185">Reference proteome</keyword>
<name>A0A9X4M400_9ACTN</name>
<keyword evidence="4" id="KW-0472">Membrane</keyword>
<evidence type="ECO:0000313" key="6">
    <source>
        <dbReference type="Proteomes" id="UP001152755"/>
    </source>
</evidence>
<feature type="transmembrane region" description="Helical" evidence="4">
    <location>
        <begin position="182"/>
        <end position="205"/>
    </location>
</feature>
<dbReference type="CDD" id="cd06423">
    <property type="entry name" value="CESA_like"/>
    <property type="match status" value="1"/>
</dbReference>
<sequence>MTDVAGPHQTQPEAIADHFRSVDSAPAGISVNRPASASNGFLITFTGLSIIALCISTYLVGTGLAERYDLVVLAKNRGTGGLPTRTFVIVFFVTYAAYAYTNVWRRVAIGLSLLGKFAVVSVAFDGIGWALDHLDVINIPVGVQSFGSALVALAIFPHTILRHAKLPHRDQRAPSPVVPASAYVKLFVCLTVAIVVAVFVARVFFTAVFDMKQIALLGGVGPGAFLFQQVFAITTAGFGWLVIRRSRRAKFTPPLAILVPAHDEAHDIAATIESVDRAAVSYPGPIHLCVVDNASTDETTEVAERAIADCTEITGEVIQCPTPGKAIALNQGIAHLPQEFVVRIDADSVIAPGCLQTAMSHFANPRVGSVGGLPLPAEEKTWIDKVRLVEVYLRHGFFQVSLDGYQGVLGVPGMFAIYRRSAVLEVGGMVQGMNGEDTDICIRLDGAGYHTVADPKAVYYSETPATYAHLREQRTRWFRSIYHLAAHNRGTLLRWGSMTGLFVLPFQLVNAARRAMLAPILIFALIAVAGFRATFSGLQWQPEIATVLGMPLIMTVFVLLLWRPGAIRYVPAYLLFRLLRSYFTLGSALSLRFPPLNPHLPRRRK</sequence>
<keyword evidence="4" id="KW-0812">Transmembrane</keyword>
<keyword evidence="3" id="KW-0808">Transferase</keyword>
<dbReference type="Gene3D" id="3.90.550.10">
    <property type="entry name" value="Spore Coat Polysaccharide Biosynthesis Protein SpsA, Chain A"/>
    <property type="match status" value="1"/>
</dbReference>
<dbReference type="RefSeq" id="WP_332520528.1">
    <property type="nucleotide sequence ID" value="NZ_JANRHA010000013.1"/>
</dbReference>
<feature type="transmembrane region" description="Helical" evidence="4">
    <location>
        <begin position="137"/>
        <end position="161"/>
    </location>
</feature>
<feature type="transmembrane region" description="Helical" evidence="4">
    <location>
        <begin position="80"/>
        <end position="100"/>
    </location>
</feature>
<gene>
    <name evidence="5" type="ORF">NVS88_17705</name>
</gene>
<feature type="transmembrane region" description="Helical" evidence="4">
    <location>
        <begin position="40"/>
        <end position="60"/>
    </location>
</feature>
<dbReference type="Proteomes" id="UP001152755">
    <property type="component" value="Unassembled WGS sequence"/>
</dbReference>
<accession>A0A9X4M400</accession>
<dbReference type="GO" id="GO:0016757">
    <property type="term" value="F:glycosyltransferase activity"/>
    <property type="evidence" value="ECO:0007669"/>
    <property type="project" value="UniProtKB-KW"/>
</dbReference>
<proteinExistence type="inferred from homology"/>
<dbReference type="SUPFAM" id="SSF53448">
    <property type="entry name" value="Nucleotide-diphospho-sugar transferases"/>
    <property type="match status" value="1"/>
</dbReference>
<comment type="similarity">
    <text evidence="1">Belongs to the glycosyltransferase 2 family.</text>
</comment>
<dbReference type="PANTHER" id="PTHR43630">
    <property type="entry name" value="POLY-BETA-1,6-N-ACETYL-D-GLUCOSAMINE SYNTHASE"/>
    <property type="match status" value="1"/>
</dbReference>
<dbReference type="PANTHER" id="PTHR43630:SF1">
    <property type="entry name" value="POLY-BETA-1,6-N-ACETYL-D-GLUCOSAMINE SYNTHASE"/>
    <property type="match status" value="1"/>
</dbReference>
<dbReference type="EMBL" id="JANRHA010000013">
    <property type="protein sequence ID" value="MDG3016394.1"/>
    <property type="molecule type" value="Genomic_DNA"/>
</dbReference>
<organism evidence="5 6">
    <name type="scientific">Speluncibacter jeojiensis</name>
    <dbReference type="NCBI Taxonomy" id="2710754"/>
    <lineage>
        <taxon>Bacteria</taxon>
        <taxon>Bacillati</taxon>
        <taxon>Actinomycetota</taxon>
        <taxon>Actinomycetes</taxon>
        <taxon>Mycobacteriales</taxon>
        <taxon>Speluncibacteraceae</taxon>
        <taxon>Speluncibacter</taxon>
    </lineage>
</organism>
<evidence type="ECO:0000256" key="3">
    <source>
        <dbReference type="ARBA" id="ARBA00022679"/>
    </source>
</evidence>
<protein>
    <submittedName>
        <fullName evidence="5">Glycosyltransferase family 2 protein</fullName>
    </submittedName>
</protein>
<evidence type="ECO:0000256" key="2">
    <source>
        <dbReference type="ARBA" id="ARBA00022676"/>
    </source>
</evidence>
<dbReference type="InterPro" id="IPR029044">
    <property type="entry name" value="Nucleotide-diphossugar_trans"/>
</dbReference>
<dbReference type="Pfam" id="PF13641">
    <property type="entry name" value="Glyco_tranf_2_3"/>
    <property type="match status" value="1"/>
</dbReference>
<evidence type="ECO:0000256" key="4">
    <source>
        <dbReference type="SAM" id="Phobius"/>
    </source>
</evidence>
<reference evidence="5" key="1">
    <citation type="submission" date="2022-08" db="EMBL/GenBank/DDBJ databases">
        <title>Genome analysis of Corynebacteriales strain.</title>
        <authorList>
            <person name="Lee S.D."/>
        </authorList>
    </citation>
    <scope>NUCLEOTIDE SEQUENCE</scope>
    <source>
        <strain evidence="5">D3-21</strain>
    </source>
</reference>